<evidence type="ECO:0000313" key="1">
    <source>
        <dbReference type="EMBL" id="TDX12149.1"/>
    </source>
</evidence>
<protein>
    <submittedName>
        <fullName evidence="1">Uncharacterized protein</fullName>
    </submittedName>
</protein>
<dbReference type="EMBL" id="SODZ01000014">
    <property type="protein sequence ID" value="TDX12149.1"/>
    <property type="molecule type" value="Genomic_DNA"/>
</dbReference>
<proteinExistence type="predicted"/>
<dbReference type="AlphaFoldDB" id="A0A4R8EK28"/>
<gene>
    <name evidence="1" type="ORF">C8D74_11458</name>
</gene>
<evidence type="ECO:0000313" key="2">
    <source>
        <dbReference type="Proteomes" id="UP000294817"/>
    </source>
</evidence>
<dbReference type="Proteomes" id="UP000294817">
    <property type="component" value="Unassembled WGS sequence"/>
</dbReference>
<keyword evidence="2" id="KW-1185">Reference proteome</keyword>
<sequence>MKKVFIVLMVTLLGVFAFSQVKNPDMIFDATLSEP</sequence>
<accession>A0A4R8EK28</accession>
<organism evidence="1 2">
    <name type="scientific">Petrotoga sibirica</name>
    <dbReference type="NCBI Taxonomy" id="156202"/>
    <lineage>
        <taxon>Bacteria</taxon>
        <taxon>Thermotogati</taxon>
        <taxon>Thermotogota</taxon>
        <taxon>Thermotogae</taxon>
        <taxon>Petrotogales</taxon>
        <taxon>Petrotogaceae</taxon>
        <taxon>Petrotoga</taxon>
    </lineage>
</organism>
<feature type="non-terminal residue" evidence="1">
    <location>
        <position position="35"/>
    </location>
</feature>
<comment type="caution">
    <text evidence="1">The sequence shown here is derived from an EMBL/GenBank/DDBJ whole genome shotgun (WGS) entry which is preliminary data.</text>
</comment>
<reference evidence="1 2" key="1">
    <citation type="submission" date="2019-03" db="EMBL/GenBank/DDBJ databases">
        <title>Genomic Encyclopedia of Type Strains, Phase IV (KMG-IV): sequencing the most valuable type-strain genomes for metagenomic binning, comparative biology and taxonomic classification.</title>
        <authorList>
            <person name="Goeker M."/>
        </authorList>
    </citation>
    <scope>NUCLEOTIDE SEQUENCE [LARGE SCALE GENOMIC DNA]</scope>
    <source>
        <strain evidence="1 2">DSM 13575</strain>
    </source>
</reference>
<name>A0A4R8EK28_9BACT</name>